<keyword evidence="4" id="KW-0378">Hydrolase</keyword>
<dbReference type="Proteomes" id="UP000049023">
    <property type="component" value="Unassembled WGS sequence"/>
</dbReference>
<feature type="domain" description="Deacetylase sirtuin-type" evidence="3">
    <location>
        <begin position="1"/>
        <end position="63"/>
    </location>
</feature>
<gene>
    <name evidence="4" type="primary">cobB_3</name>
    <name evidence="4" type="ORF">ERS027661_03817</name>
</gene>
<evidence type="ECO:0000256" key="1">
    <source>
        <dbReference type="ARBA" id="ARBA00023027"/>
    </source>
</evidence>
<dbReference type="EMBL" id="CNFU01001089">
    <property type="protein sequence ID" value="CKT00755.1"/>
    <property type="molecule type" value="Genomic_DNA"/>
</dbReference>
<evidence type="ECO:0000313" key="5">
    <source>
        <dbReference type="Proteomes" id="UP000049023"/>
    </source>
</evidence>
<sequence length="65" mass="6565">MVVVGTSAIVYPAAGLPDLALARGTAVIEVNPEPTPLSGSATISIRESASQALPGLLERLPALLK</sequence>
<reference evidence="4 5" key="1">
    <citation type="submission" date="2015-03" db="EMBL/GenBank/DDBJ databases">
        <authorList>
            <consortium name="Pathogen Informatics"/>
        </authorList>
    </citation>
    <scope>NUCLEOTIDE SEQUENCE [LARGE SCALE GENOMIC DNA]</scope>
    <source>
        <strain evidence="4 5">Bir 187</strain>
    </source>
</reference>
<dbReference type="GO" id="GO:0016787">
    <property type="term" value="F:hydrolase activity"/>
    <property type="evidence" value="ECO:0007669"/>
    <property type="project" value="UniProtKB-KW"/>
</dbReference>
<protein>
    <submittedName>
        <fullName evidence="4">NAD-dependent deacetylase</fullName>
        <ecNumber evidence="4">3.5.1.-</ecNumber>
    </submittedName>
</protein>
<dbReference type="InterPro" id="IPR029035">
    <property type="entry name" value="DHS-like_NAD/FAD-binding_dom"/>
</dbReference>
<dbReference type="SUPFAM" id="SSF52467">
    <property type="entry name" value="DHS-like NAD/FAD-binding domain"/>
    <property type="match status" value="1"/>
</dbReference>
<dbReference type="Gene3D" id="3.40.50.1220">
    <property type="entry name" value="TPP-binding domain"/>
    <property type="match status" value="1"/>
</dbReference>
<proteinExistence type="predicted"/>
<accession>A0A655AJ34</accession>
<keyword evidence="1" id="KW-0520">NAD</keyword>
<evidence type="ECO:0000313" key="4">
    <source>
        <dbReference type="EMBL" id="CKT00755.1"/>
    </source>
</evidence>
<evidence type="ECO:0000256" key="2">
    <source>
        <dbReference type="PROSITE-ProRule" id="PRU00236"/>
    </source>
</evidence>
<comment type="caution">
    <text evidence="2">Lacks conserved residue(s) required for the propagation of feature annotation.</text>
</comment>
<dbReference type="PROSITE" id="PS50305">
    <property type="entry name" value="SIRTUIN"/>
    <property type="match status" value="1"/>
</dbReference>
<dbReference type="AlphaFoldDB" id="A0A655AJ34"/>
<organism evidence="4 5">
    <name type="scientific">Mycobacterium tuberculosis</name>
    <dbReference type="NCBI Taxonomy" id="1773"/>
    <lineage>
        <taxon>Bacteria</taxon>
        <taxon>Bacillati</taxon>
        <taxon>Actinomycetota</taxon>
        <taxon>Actinomycetes</taxon>
        <taxon>Mycobacteriales</taxon>
        <taxon>Mycobacteriaceae</taxon>
        <taxon>Mycobacterium</taxon>
        <taxon>Mycobacterium tuberculosis complex</taxon>
    </lineage>
</organism>
<evidence type="ECO:0000259" key="3">
    <source>
        <dbReference type="PROSITE" id="PS50305"/>
    </source>
</evidence>
<dbReference type="EC" id="3.5.1.-" evidence="4"/>
<dbReference type="InterPro" id="IPR026590">
    <property type="entry name" value="Ssirtuin_cat_dom"/>
</dbReference>
<name>A0A655AJ34_MYCTX</name>